<dbReference type="EMBL" id="UINC01018570">
    <property type="protein sequence ID" value="SVA78114.1"/>
    <property type="molecule type" value="Genomic_DNA"/>
</dbReference>
<reference evidence="1" key="1">
    <citation type="submission" date="2018-05" db="EMBL/GenBank/DDBJ databases">
        <authorList>
            <person name="Lanie J.A."/>
            <person name="Ng W.-L."/>
            <person name="Kazmierczak K.M."/>
            <person name="Andrzejewski T.M."/>
            <person name="Davidsen T.M."/>
            <person name="Wayne K.J."/>
            <person name="Tettelin H."/>
            <person name="Glass J.I."/>
            <person name="Rusch D."/>
            <person name="Podicherti R."/>
            <person name="Tsui H.-C.T."/>
            <person name="Winkler M.E."/>
        </authorList>
    </citation>
    <scope>NUCLEOTIDE SEQUENCE</scope>
</reference>
<protein>
    <submittedName>
        <fullName evidence="1">Uncharacterized protein</fullName>
    </submittedName>
</protein>
<feature type="non-terminal residue" evidence="1">
    <location>
        <position position="1"/>
    </location>
</feature>
<name>A0A381YMB8_9ZZZZ</name>
<dbReference type="AlphaFoldDB" id="A0A381YMB8"/>
<organism evidence="1">
    <name type="scientific">marine metagenome</name>
    <dbReference type="NCBI Taxonomy" id="408172"/>
    <lineage>
        <taxon>unclassified sequences</taxon>
        <taxon>metagenomes</taxon>
        <taxon>ecological metagenomes</taxon>
    </lineage>
</organism>
<proteinExistence type="predicted"/>
<accession>A0A381YMB8</accession>
<sequence length="169" mass="18920">LSRLPPKVALSLLTVFLLLCSVSVARELSRDRTQLGEVADVVISEGKKGDTVVFCPDQLAPAGNRILGKKYEFFAYPSLEGGERIDWYDYTERNLNSSPPLLAEKLLARHTGGQNIWLVWIDGFESFEKQCSSFRSELNKRLGAGETLVNADGDEYYNPANLVRYDSNK</sequence>
<evidence type="ECO:0000313" key="1">
    <source>
        <dbReference type="EMBL" id="SVA78114.1"/>
    </source>
</evidence>
<gene>
    <name evidence="1" type="ORF">METZ01_LOCUS130968</name>
</gene>